<organism evidence="4 5">
    <name type="scientific">Daldinia eschscholtzii</name>
    <dbReference type="NCBI Taxonomy" id="292717"/>
    <lineage>
        <taxon>Eukaryota</taxon>
        <taxon>Fungi</taxon>
        <taxon>Dikarya</taxon>
        <taxon>Ascomycota</taxon>
        <taxon>Pezizomycotina</taxon>
        <taxon>Sordariomycetes</taxon>
        <taxon>Xylariomycetidae</taxon>
        <taxon>Xylariales</taxon>
        <taxon>Hypoxylaceae</taxon>
        <taxon>Daldinia</taxon>
    </lineage>
</organism>
<reference evidence="4 5" key="1">
    <citation type="journal article" date="2024" name="Front Chem Biol">
        <title>Unveiling the potential of Daldinia eschscholtzii MFLUCC 19-0629 through bioactivity and bioinformatics studies for enhanced sustainable agriculture production.</title>
        <authorList>
            <person name="Brooks S."/>
            <person name="Weaver J.A."/>
            <person name="Klomchit A."/>
            <person name="Alharthi S.A."/>
            <person name="Onlamun T."/>
            <person name="Nurani R."/>
            <person name="Vong T.K."/>
            <person name="Alberti F."/>
            <person name="Greco C."/>
        </authorList>
    </citation>
    <scope>NUCLEOTIDE SEQUENCE [LARGE SCALE GENOMIC DNA]</scope>
    <source>
        <strain evidence="4">MFLUCC 19-0629</strain>
    </source>
</reference>
<keyword evidence="2" id="KW-1133">Transmembrane helix</keyword>
<dbReference type="Pfam" id="PF20163">
    <property type="entry name" value="DUF6536"/>
    <property type="match status" value="1"/>
</dbReference>
<feature type="transmembrane region" description="Helical" evidence="2">
    <location>
        <begin position="122"/>
        <end position="141"/>
    </location>
</feature>
<protein>
    <recommendedName>
        <fullName evidence="3">DUF6536 domain-containing protein</fullName>
    </recommendedName>
</protein>
<evidence type="ECO:0000313" key="4">
    <source>
        <dbReference type="EMBL" id="KAK6957281.1"/>
    </source>
</evidence>
<name>A0AAX6MYK5_9PEZI</name>
<feature type="region of interest" description="Disordered" evidence="1">
    <location>
        <begin position="1"/>
        <end position="39"/>
    </location>
</feature>
<feature type="transmembrane region" description="Helical" evidence="2">
    <location>
        <begin position="465"/>
        <end position="487"/>
    </location>
</feature>
<feature type="domain" description="DUF6536" evidence="3">
    <location>
        <begin position="78"/>
        <end position="227"/>
    </location>
</feature>
<proteinExistence type="predicted"/>
<sequence>MSDNSSRRSIESATEDLVSARTQNEEAVNQTKPLLEEEKGVGPRYAKAEVLSKYIPELNPSDPRAVTLRVKMAKKTTMLKMQLIISSLVVGVSTAIMVWSVVKYNPNHRGVGTYFSGNCSRASSLNTFIHALMNILSSLLLSSGNYCMQLLVSPSRYEVEKAHLKGIALRIGVPNVTNLRHIARERVIGWLSLGATAALLHLVWNSVIFTSLPVVSIPRALATSDFQVAPDNWTTSDPLPQRSWWNFPSGDRWGTVKYNISPVYNLKTNAASLTRLEPKECINEYLNPLTSTRGVLVVAKNLTTEQNHNSSLLDGWMSGRDYWDAGNYWLCAVYDPGYYTKICSPKWADTLDDGWVVGRSAGFPDVLVDYCLVTDQGNNEERFLWTNIYVRRYDAPGESGRRQRALATIGDAIADFLHEPSTQSDGASEGMKRPATTKGDFYELRVAQWNESENYWFTAVSMKTWITALILFAIGLGVPSGLIGDYIKRLKTQGMDLSFRKIWGLGFEVNPSMIGHSFWKSQGEGGIDIIGNVLVANIPQVIVSFIYLFYNSILTRQLVADEWTRFTRPEGKKPLRVTSPVGMQRSSYFLSLPLKYSVLLMTGSILLHWFISQGIFVVQTSSFGPGADGQRYSEFDVSARGYSALGVLLAITLGGVLVLALVVNSFARKYKGIPTGFHLIGLNSSGISLMCQRPEGDSDAHLFPVRIGVVSERENEEGEMGDTKAGRLVFSTAIDLEQPKKRSWYLQPALIKAEQGASGRSLKRRKT</sequence>
<keyword evidence="2" id="KW-0812">Transmembrane</keyword>
<accession>A0AAX6MYK5</accession>
<feature type="transmembrane region" description="Helical" evidence="2">
    <location>
        <begin position="187"/>
        <end position="204"/>
    </location>
</feature>
<dbReference type="EMBL" id="JBANMG010000001">
    <property type="protein sequence ID" value="KAK6957281.1"/>
    <property type="molecule type" value="Genomic_DNA"/>
</dbReference>
<evidence type="ECO:0000313" key="5">
    <source>
        <dbReference type="Proteomes" id="UP001369815"/>
    </source>
</evidence>
<comment type="caution">
    <text evidence="4">The sequence shown here is derived from an EMBL/GenBank/DDBJ whole genome shotgun (WGS) entry which is preliminary data.</text>
</comment>
<keyword evidence="5" id="KW-1185">Reference proteome</keyword>
<evidence type="ECO:0000259" key="3">
    <source>
        <dbReference type="Pfam" id="PF20163"/>
    </source>
</evidence>
<feature type="transmembrane region" description="Helical" evidence="2">
    <location>
        <begin position="81"/>
        <end position="102"/>
    </location>
</feature>
<dbReference type="PANTHER" id="PTHR35395:SF1">
    <property type="entry name" value="DUF6536 DOMAIN-CONTAINING PROTEIN"/>
    <property type="match status" value="1"/>
</dbReference>
<keyword evidence="2" id="KW-0472">Membrane</keyword>
<dbReference type="InterPro" id="IPR046623">
    <property type="entry name" value="DUF6536"/>
</dbReference>
<evidence type="ECO:0000256" key="1">
    <source>
        <dbReference type="SAM" id="MobiDB-lite"/>
    </source>
</evidence>
<dbReference type="Proteomes" id="UP001369815">
    <property type="component" value="Unassembled WGS sequence"/>
</dbReference>
<dbReference type="PANTHER" id="PTHR35395">
    <property type="entry name" value="DUF6536 DOMAIN-CONTAINING PROTEIN"/>
    <property type="match status" value="1"/>
</dbReference>
<feature type="transmembrane region" description="Helical" evidence="2">
    <location>
        <begin position="642"/>
        <end position="663"/>
    </location>
</feature>
<feature type="compositionally biased region" description="Basic and acidic residues" evidence="1">
    <location>
        <begin position="1"/>
        <end position="10"/>
    </location>
</feature>
<feature type="compositionally biased region" description="Polar residues" evidence="1">
    <location>
        <begin position="20"/>
        <end position="32"/>
    </location>
</feature>
<dbReference type="AlphaFoldDB" id="A0AAX6MYK5"/>
<gene>
    <name evidence="4" type="ORF">Daesc_000063</name>
</gene>
<feature type="transmembrane region" description="Helical" evidence="2">
    <location>
        <begin position="593"/>
        <end position="611"/>
    </location>
</feature>
<evidence type="ECO:0000256" key="2">
    <source>
        <dbReference type="SAM" id="Phobius"/>
    </source>
</evidence>